<feature type="domain" description="BTB" evidence="2">
    <location>
        <begin position="54"/>
        <end position="120"/>
    </location>
</feature>
<feature type="region of interest" description="Disordered" evidence="1">
    <location>
        <begin position="1"/>
        <end position="30"/>
    </location>
</feature>
<feature type="region of interest" description="Disordered" evidence="1">
    <location>
        <begin position="353"/>
        <end position="380"/>
    </location>
</feature>
<gene>
    <name evidence="3" type="ORF">PsYK624_046440</name>
</gene>
<accession>A0A9P3G5E0</accession>
<name>A0A9P3G5E0_9APHY</name>
<proteinExistence type="predicted"/>
<keyword evidence="4" id="KW-1185">Reference proteome</keyword>
<feature type="compositionally biased region" description="Low complexity" evidence="1">
    <location>
        <begin position="366"/>
        <end position="380"/>
    </location>
</feature>
<dbReference type="EMBL" id="BPQB01000010">
    <property type="protein sequence ID" value="GJE88561.1"/>
    <property type="molecule type" value="Genomic_DNA"/>
</dbReference>
<dbReference type="PROSITE" id="PS50097">
    <property type="entry name" value="BTB"/>
    <property type="match status" value="1"/>
</dbReference>
<dbReference type="Proteomes" id="UP000703269">
    <property type="component" value="Unassembled WGS sequence"/>
</dbReference>
<dbReference type="AlphaFoldDB" id="A0A9P3G5E0"/>
<sequence length="380" mass="41917">MPVSTRGRSRSDEDPEDTPRKRQKVESDDEGALQVLAEPTGIVERCEELWFEEGNVVVAARDLAFKVHTGILGRHSDIFKGFFIPVSLAQLPKGRDGCHILRVDDAGSALKELFNVIYDGGNSKWFNSSKPPIQYAEFRSVVAVAVKYEVKEVLTEARSRLSRLLPTENMGDWDANLRPDGEKTSIRMEQLDRADLPRMVRVLGMQRELAIALYACCCTRDLSFIADGVRYGDETVRLSDADMLRFVRGRTALALESSRIAKTFLQFGRGSLHEPAGCKECRPAFQYLGIAAVVSGFFCTPSALGPYGPWLTRMAAQPHSKLCKACDTAVQGVIDQRREQAWQKLGTIFDVPNWPPGQPKNNSDIAAPAAPGALAASQTA</sequence>
<dbReference type="InterPro" id="IPR000210">
    <property type="entry name" value="BTB/POZ_dom"/>
</dbReference>
<dbReference type="OrthoDB" id="3027208at2759"/>
<feature type="compositionally biased region" description="Basic and acidic residues" evidence="1">
    <location>
        <begin position="9"/>
        <end position="26"/>
    </location>
</feature>
<evidence type="ECO:0000313" key="3">
    <source>
        <dbReference type="EMBL" id="GJE88561.1"/>
    </source>
</evidence>
<organism evidence="3 4">
    <name type="scientific">Phanerochaete sordida</name>
    <dbReference type="NCBI Taxonomy" id="48140"/>
    <lineage>
        <taxon>Eukaryota</taxon>
        <taxon>Fungi</taxon>
        <taxon>Dikarya</taxon>
        <taxon>Basidiomycota</taxon>
        <taxon>Agaricomycotina</taxon>
        <taxon>Agaricomycetes</taxon>
        <taxon>Polyporales</taxon>
        <taxon>Phanerochaetaceae</taxon>
        <taxon>Phanerochaete</taxon>
    </lineage>
</organism>
<evidence type="ECO:0000313" key="4">
    <source>
        <dbReference type="Proteomes" id="UP000703269"/>
    </source>
</evidence>
<comment type="caution">
    <text evidence="3">The sequence shown here is derived from an EMBL/GenBank/DDBJ whole genome shotgun (WGS) entry which is preliminary data.</text>
</comment>
<protein>
    <recommendedName>
        <fullName evidence="2">BTB domain-containing protein</fullName>
    </recommendedName>
</protein>
<evidence type="ECO:0000256" key="1">
    <source>
        <dbReference type="SAM" id="MobiDB-lite"/>
    </source>
</evidence>
<reference evidence="3 4" key="1">
    <citation type="submission" date="2021-08" db="EMBL/GenBank/DDBJ databases">
        <title>Draft Genome Sequence of Phanerochaete sordida strain YK-624.</title>
        <authorList>
            <person name="Mori T."/>
            <person name="Dohra H."/>
            <person name="Suzuki T."/>
            <person name="Kawagishi H."/>
            <person name="Hirai H."/>
        </authorList>
    </citation>
    <scope>NUCLEOTIDE SEQUENCE [LARGE SCALE GENOMIC DNA]</scope>
    <source>
        <strain evidence="3 4">YK-624</strain>
    </source>
</reference>
<evidence type="ECO:0000259" key="2">
    <source>
        <dbReference type="PROSITE" id="PS50097"/>
    </source>
</evidence>